<dbReference type="SUPFAM" id="SSF102405">
    <property type="entry name" value="MCP/YpsA-like"/>
    <property type="match status" value="1"/>
</dbReference>
<evidence type="ECO:0000313" key="3">
    <source>
        <dbReference type="EMBL" id="RKO62604.1"/>
    </source>
</evidence>
<protein>
    <recommendedName>
        <fullName evidence="2">Cytokinin riboside 5'-monophosphate phosphoribohydrolase</fullName>
        <ecNumber evidence="2">3.2.2.n1</ecNumber>
    </recommendedName>
</protein>
<comment type="caution">
    <text evidence="3">The sequence shown here is derived from an EMBL/GenBank/DDBJ whole genome shotgun (WGS) entry which is preliminary data.</text>
</comment>
<proteinExistence type="inferred from homology"/>
<dbReference type="NCBIfam" id="TIGR00730">
    <property type="entry name" value="Rossman fold protein, TIGR00730 family"/>
    <property type="match status" value="1"/>
</dbReference>
<accession>A0A420VG35</accession>
<dbReference type="EC" id="3.2.2.n1" evidence="2"/>
<dbReference type="PANTHER" id="PTHR31223:SF70">
    <property type="entry name" value="LOG FAMILY PROTEIN YJL055W"/>
    <property type="match status" value="1"/>
</dbReference>
<dbReference type="Gene3D" id="3.40.50.450">
    <property type="match status" value="1"/>
</dbReference>
<dbReference type="GO" id="GO:0005829">
    <property type="term" value="C:cytosol"/>
    <property type="evidence" value="ECO:0007669"/>
    <property type="project" value="TreeGrafter"/>
</dbReference>
<keyword evidence="4" id="KW-1185">Reference proteome</keyword>
<keyword evidence="2" id="KW-0203">Cytokinin biosynthesis</keyword>
<sequence>MNNIQSICIFCGSNFGNDPEYRRAARDLGKFLADRGISLVYGGGKAGLMGEIADAVLRNQGRVIGIIPEFLRKKELAHEGISELFITDTMHARKAKMHELADGYIALPGGYGTYEEIFEALSWLQIGMHKKPIGLFNVNGFFDPLIRMLEHTVEKGFAKPENLELLITAGDAATLFRRMERFEPRLVHKWHDPGKGELRQIGPWTWNVAAFSPG</sequence>
<comment type="similarity">
    <text evidence="1 2">Belongs to the LOG family.</text>
</comment>
<dbReference type="Pfam" id="PF03641">
    <property type="entry name" value="Lysine_decarbox"/>
    <property type="match status" value="1"/>
</dbReference>
<dbReference type="PANTHER" id="PTHR31223">
    <property type="entry name" value="LOG FAMILY PROTEIN YJL055W"/>
    <property type="match status" value="1"/>
</dbReference>
<evidence type="ECO:0000313" key="4">
    <source>
        <dbReference type="Proteomes" id="UP000286235"/>
    </source>
</evidence>
<dbReference type="GO" id="GO:0016799">
    <property type="term" value="F:hydrolase activity, hydrolyzing N-glycosyl compounds"/>
    <property type="evidence" value="ECO:0007669"/>
    <property type="project" value="TreeGrafter"/>
</dbReference>
<dbReference type="Proteomes" id="UP000286235">
    <property type="component" value="Unassembled WGS sequence"/>
</dbReference>
<dbReference type="AlphaFoldDB" id="A0A420VG35"/>
<name>A0A420VG35_9BACI</name>
<organism evidence="3 4">
    <name type="scientific">Caldibacillus debilis GB1</name>
    <dbReference type="NCBI Taxonomy" id="1339248"/>
    <lineage>
        <taxon>Bacteria</taxon>
        <taxon>Bacillati</taxon>
        <taxon>Bacillota</taxon>
        <taxon>Bacilli</taxon>
        <taxon>Bacillales</taxon>
        <taxon>Bacillaceae</taxon>
        <taxon>Caldibacillus</taxon>
    </lineage>
</organism>
<dbReference type="InterPro" id="IPR005269">
    <property type="entry name" value="LOG"/>
</dbReference>
<reference evidence="3 4" key="1">
    <citation type="submission" date="2013-12" db="EMBL/GenBank/DDBJ databases">
        <title>Genome and proteome characterization of Caldibacillus debilis GB1 derived from a cellulolytic aero-tolerant co-culture.</title>
        <authorList>
            <person name="Wushke S.T."/>
            <person name="Zhang X."/>
            <person name="Fristensky B."/>
            <person name="Wilkins J.A."/>
            <person name="Levin D.B."/>
            <person name="Sparling R."/>
        </authorList>
    </citation>
    <scope>NUCLEOTIDE SEQUENCE [LARGE SCALE GENOMIC DNA]</scope>
    <source>
        <strain evidence="3 4">GB1</strain>
    </source>
</reference>
<dbReference type="InterPro" id="IPR031100">
    <property type="entry name" value="LOG_fam"/>
</dbReference>
<gene>
    <name evidence="3" type="ORF">Cdeb_03143</name>
</gene>
<evidence type="ECO:0000256" key="2">
    <source>
        <dbReference type="RuleBase" id="RU363015"/>
    </source>
</evidence>
<keyword evidence="2" id="KW-0378">Hydrolase</keyword>
<dbReference type="GO" id="GO:0009691">
    <property type="term" value="P:cytokinin biosynthetic process"/>
    <property type="evidence" value="ECO:0007669"/>
    <property type="project" value="UniProtKB-UniRule"/>
</dbReference>
<dbReference type="EMBL" id="AZRV01000013">
    <property type="protein sequence ID" value="RKO62604.1"/>
    <property type="molecule type" value="Genomic_DNA"/>
</dbReference>
<evidence type="ECO:0000256" key="1">
    <source>
        <dbReference type="ARBA" id="ARBA00006763"/>
    </source>
</evidence>